<keyword evidence="9" id="KW-1185">Reference proteome</keyword>
<evidence type="ECO:0000256" key="4">
    <source>
        <dbReference type="ARBA" id="ARBA00022989"/>
    </source>
</evidence>
<evidence type="ECO:0000256" key="5">
    <source>
        <dbReference type="ARBA" id="ARBA00023136"/>
    </source>
</evidence>
<dbReference type="Gene3D" id="1.20.120.1220">
    <property type="match status" value="1"/>
</dbReference>
<comment type="subcellular location">
    <subcellularLocation>
        <location evidence="1">Cell membrane</location>
        <topology evidence="1">Multi-pass membrane protein</topology>
    </subcellularLocation>
</comment>
<accession>A0ABU7U2E6</accession>
<evidence type="ECO:0000256" key="3">
    <source>
        <dbReference type="ARBA" id="ARBA00022692"/>
    </source>
</evidence>
<feature type="transmembrane region" description="Helical" evidence="6">
    <location>
        <begin position="174"/>
        <end position="193"/>
    </location>
</feature>
<sequence>MTYTLACVTVVIDMNTHHANIIGTNFLYYIDFLEIIALSILFYAAFRDVLARRVPNAISLLTLALGLNIRYLEGDLWGGLTCFLIIFISSALLWRLGFIGGADAKLVSTSSLLFGHGQVAVFLMVTTLCGGLLGLLYLWMSKHIVLRHVGCRRHGLLQRGLQAERWRIARKPSLPYAVAIALSAAVTFFGWTAL</sequence>
<gene>
    <name evidence="8" type="ORF">DOFOFD_03540</name>
</gene>
<feature type="transmembrane region" description="Helical" evidence="6">
    <location>
        <begin position="76"/>
        <end position="99"/>
    </location>
</feature>
<dbReference type="Pfam" id="PF01478">
    <property type="entry name" value="Peptidase_A24"/>
    <property type="match status" value="1"/>
</dbReference>
<evidence type="ECO:0000256" key="2">
    <source>
        <dbReference type="ARBA" id="ARBA00022475"/>
    </source>
</evidence>
<keyword evidence="4 6" id="KW-1133">Transmembrane helix</keyword>
<evidence type="ECO:0000259" key="7">
    <source>
        <dbReference type="Pfam" id="PF01478"/>
    </source>
</evidence>
<feature type="transmembrane region" description="Helical" evidence="6">
    <location>
        <begin position="26"/>
        <end position="46"/>
    </location>
</feature>
<organism evidence="8 9">
    <name type="scientific">Sorlinia euscelidii</name>
    <dbReference type="NCBI Taxonomy" id="3081148"/>
    <lineage>
        <taxon>Bacteria</taxon>
        <taxon>Pseudomonadati</taxon>
        <taxon>Pseudomonadota</taxon>
        <taxon>Alphaproteobacteria</taxon>
        <taxon>Acetobacterales</taxon>
        <taxon>Acetobacteraceae</taxon>
        <taxon>Sorlinia</taxon>
    </lineage>
</organism>
<evidence type="ECO:0000313" key="8">
    <source>
        <dbReference type="EMBL" id="MEE8658086.1"/>
    </source>
</evidence>
<dbReference type="InterPro" id="IPR052218">
    <property type="entry name" value="Preflagellin_Peptidase"/>
</dbReference>
<dbReference type="PANTHER" id="PTHR36506">
    <property type="entry name" value="PREFLAGELLIN PEPTIDASE"/>
    <property type="match status" value="1"/>
</dbReference>
<keyword evidence="5 6" id="KW-0472">Membrane</keyword>
<evidence type="ECO:0000256" key="1">
    <source>
        <dbReference type="ARBA" id="ARBA00004651"/>
    </source>
</evidence>
<evidence type="ECO:0000256" key="6">
    <source>
        <dbReference type="SAM" id="Phobius"/>
    </source>
</evidence>
<evidence type="ECO:0000313" key="9">
    <source>
        <dbReference type="Proteomes" id="UP001312908"/>
    </source>
</evidence>
<feature type="transmembrane region" description="Helical" evidence="6">
    <location>
        <begin position="119"/>
        <end position="139"/>
    </location>
</feature>
<dbReference type="Proteomes" id="UP001312908">
    <property type="component" value="Unassembled WGS sequence"/>
</dbReference>
<proteinExistence type="predicted"/>
<comment type="caution">
    <text evidence="8">The sequence shown here is derived from an EMBL/GenBank/DDBJ whole genome shotgun (WGS) entry which is preliminary data.</text>
</comment>
<dbReference type="PANTHER" id="PTHR36506:SF1">
    <property type="entry name" value="PREFLAGELLIN PEPTIDASE"/>
    <property type="match status" value="1"/>
</dbReference>
<keyword evidence="3 6" id="KW-0812">Transmembrane</keyword>
<reference evidence="8 9" key="1">
    <citation type="submission" date="2023-10" db="EMBL/GenBank/DDBJ databases">
        <title>Sorlinia euscelidii gen. nov., sp. nov., an acetic acid bacteria isolated from the gut of Euscelidius variegatus emitter.</title>
        <authorList>
            <person name="Michoud G."/>
            <person name="Marasco R."/>
            <person name="Seferji K."/>
            <person name="Gonella E."/>
            <person name="Garuglieri E."/>
            <person name="Alma A."/>
            <person name="Mapelli F."/>
            <person name="Borin S."/>
            <person name="Daffonchio D."/>
            <person name="Crotti E."/>
        </authorList>
    </citation>
    <scope>NUCLEOTIDE SEQUENCE [LARGE SCALE GENOMIC DNA]</scope>
    <source>
        <strain evidence="8 9">EV16P</strain>
    </source>
</reference>
<feature type="domain" description="Prepilin type IV endopeptidase peptidase" evidence="7">
    <location>
        <begin position="35"/>
        <end position="135"/>
    </location>
</feature>
<keyword evidence="2" id="KW-1003">Cell membrane</keyword>
<name>A0ABU7U2E6_9PROT</name>
<protein>
    <recommendedName>
        <fullName evidence="7">Prepilin type IV endopeptidase peptidase domain-containing protein</fullName>
    </recommendedName>
</protein>
<dbReference type="InterPro" id="IPR000045">
    <property type="entry name" value="Prepilin_IV_endopep_pep"/>
</dbReference>
<dbReference type="EMBL" id="JAWJZY010000001">
    <property type="protein sequence ID" value="MEE8658086.1"/>
    <property type="molecule type" value="Genomic_DNA"/>
</dbReference>
<dbReference type="RefSeq" id="WP_394819026.1">
    <property type="nucleotide sequence ID" value="NZ_JAWJZY010000001.1"/>
</dbReference>